<feature type="DNA-binding region" description="OmpR/PhoB-type" evidence="5">
    <location>
        <begin position="88"/>
        <end position="193"/>
    </location>
</feature>
<dbReference type="SMART" id="SM00530">
    <property type="entry name" value="HTH_XRE"/>
    <property type="match status" value="1"/>
</dbReference>
<evidence type="ECO:0000256" key="5">
    <source>
        <dbReference type="PROSITE-ProRule" id="PRU01091"/>
    </source>
</evidence>
<keyword evidence="4" id="KW-0804">Transcription</keyword>
<evidence type="ECO:0000256" key="6">
    <source>
        <dbReference type="SAM" id="MobiDB-lite"/>
    </source>
</evidence>
<dbReference type="SUPFAM" id="SSF52540">
    <property type="entry name" value="P-loop containing nucleoside triphosphate hydrolases"/>
    <property type="match status" value="1"/>
</dbReference>
<protein>
    <submittedName>
        <fullName evidence="9">BTAD domain-containing putative transcriptional regulator</fullName>
    </submittedName>
</protein>
<dbReference type="Gene3D" id="1.10.10.10">
    <property type="entry name" value="Winged helix-like DNA-binding domain superfamily/Winged helix DNA-binding domain"/>
    <property type="match status" value="1"/>
</dbReference>
<sequence>MDEGVHGPGTGFAELLRQYRETAGLTQRELAHRSGLSATAVRDLEQRRTLRPSPRSVARLTAALELGPQPATALRQAATAVPGRARAANRPSTGDRPVISILGPLQVRHGTVPVDLTSVRQRALLARLAVSPGSTVRRADLLRVLWDGEHPESAVNLLHTYVARLRRFLEPAREGRYAATVLAHVPGGYRLDLDDDQLDLRRFQRLVREATQARDPVEAAARLSDALALWRDEPLGDVEMLTGHPVVASLNARLTEAALRYADLLDECGDYAPVVVVLRPLAERRPLDEQVHARLVLALGATGRQGEAYAAYDRIVRRLADQLGADPGAELRHYHRRLLRQEWTRARRTSSWIELRPVVPVPSQTPAPVADFTGRANELRRLREFLTPPPEGVAGPTASVCGITGPAGVGKTALALIVAERLASAFPDGQLYADLLGRSNRPAGTGELLTRFLHGLGVAEGRVPGDDESAAAMLRSVLADRRMLLVLDDARDAAQVRPLLPGRGDSQVLVTSRNRLVSLEGARRVELGTLPTQEALDLLAAVAPGHAHRDRDAALDIVSACGHLPLALRIAALRLTTDAFGTPTDLGRRLADPRRRLAELRVGDLDLRAALGSGVARLPATVARTFRLLSLAPEVLLELEAAAALLDRPVAAVAEELRELMDASLLSAAGPGQFRLHELLRLFGRELARRHEPARDRAAALGRLAAWRSATAPRPPRTRSRRAASEKVFSI</sequence>
<dbReference type="Pfam" id="PF00931">
    <property type="entry name" value="NB-ARC"/>
    <property type="match status" value="1"/>
</dbReference>
<evidence type="ECO:0000313" key="9">
    <source>
        <dbReference type="EMBL" id="MEE6310844.1"/>
    </source>
</evidence>
<evidence type="ECO:0000313" key="10">
    <source>
        <dbReference type="Proteomes" id="UP001339911"/>
    </source>
</evidence>
<feature type="domain" description="HTH cro/C1-type" evidence="7">
    <location>
        <begin position="16"/>
        <end position="74"/>
    </location>
</feature>
<name>A0ABU7SMB0_9ACTN</name>
<proteinExistence type="inferred from homology"/>
<evidence type="ECO:0000259" key="7">
    <source>
        <dbReference type="PROSITE" id="PS50943"/>
    </source>
</evidence>
<dbReference type="InterPro" id="IPR002182">
    <property type="entry name" value="NB-ARC"/>
</dbReference>
<evidence type="ECO:0000259" key="8">
    <source>
        <dbReference type="PROSITE" id="PS51755"/>
    </source>
</evidence>
<dbReference type="InterPro" id="IPR011990">
    <property type="entry name" value="TPR-like_helical_dom_sf"/>
</dbReference>
<dbReference type="CDD" id="cd15831">
    <property type="entry name" value="BTAD"/>
    <property type="match status" value="1"/>
</dbReference>
<dbReference type="Pfam" id="PF03704">
    <property type="entry name" value="BTAD"/>
    <property type="match status" value="1"/>
</dbReference>
<dbReference type="SMART" id="SM00862">
    <property type="entry name" value="Trans_reg_C"/>
    <property type="match status" value="1"/>
</dbReference>
<reference evidence="9 10" key="1">
    <citation type="submission" date="2024-01" db="EMBL/GenBank/DDBJ databases">
        <title>Genome insights into Plantactinospora veratri sp. nov.</title>
        <authorList>
            <person name="Wang L."/>
        </authorList>
    </citation>
    <scope>NUCLEOTIDE SEQUENCE [LARGE SCALE GENOMIC DNA]</scope>
    <source>
        <strain evidence="9 10">NEAU-FHS4</strain>
    </source>
</reference>
<dbReference type="SUPFAM" id="SSF48452">
    <property type="entry name" value="TPR-like"/>
    <property type="match status" value="1"/>
</dbReference>
<dbReference type="InterPro" id="IPR005158">
    <property type="entry name" value="BTAD"/>
</dbReference>
<dbReference type="InterPro" id="IPR010982">
    <property type="entry name" value="Lambda_DNA-bd_dom_sf"/>
</dbReference>
<evidence type="ECO:0000256" key="2">
    <source>
        <dbReference type="ARBA" id="ARBA00023015"/>
    </source>
</evidence>
<dbReference type="CDD" id="cd00093">
    <property type="entry name" value="HTH_XRE"/>
    <property type="match status" value="1"/>
</dbReference>
<dbReference type="PANTHER" id="PTHR35807:SF1">
    <property type="entry name" value="TRANSCRIPTIONAL REGULATOR REDD"/>
    <property type="match status" value="1"/>
</dbReference>
<dbReference type="InterPro" id="IPR051677">
    <property type="entry name" value="AfsR-DnrI-RedD_regulator"/>
</dbReference>
<dbReference type="SUPFAM" id="SSF46894">
    <property type="entry name" value="C-terminal effector domain of the bipartite response regulators"/>
    <property type="match status" value="1"/>
</dbReference>
<dbReference type="PROSITE" id="PS50943">
    <property type="entry name" value="HTH_CROC1"/>
    <property type="match status" value="1"/>
</dbReference>
<dbReference type="PANTHER" id="PTHR35807">
    <property type="entry name" value="TRANSCRIPTIONAL REGULATOR REDD-RELATED"/>
    <property type="match status" value="1"/>
</dbReference>
<keyword evidence="3 5" id="KW-0238">DNA-binding</keyword>
<comment type="caution">
    <text evidence="9">The sequence shown here is derived from an EMBL/GenBank/DDBJ whole genome shotgun (WGS) entry which is preliminary data.</text>
</comment>
<dbReference type="EMBL" id="JAZGQL010000028">
    <property type="protein sequence ID" value="MEE6310844.1"/>
    <property type="molecule type" value="Genomic_DNA"/>
</dbReference>
<evidence type="ECO:0000256" key="4">
    <source>
        <dbReference type="ARBA" id="ARBA00023163"/>
    </source>
</evidence>
<dbReference type="RefSeq" id="WP_331210865.1">
    <property type="nucleotide sequence ID" value="NZ_JAZGQL010000028.1"/>
</dbReference>
<keyword evidence="2" id="KW-0805">Transcription regulation</keyword>
<dbReference type="SMART" id="SM01043">
    <property type="entry name" value="BTAD"/>
    <property type="match status" value="1"/>
</dbReference>
<dbReference type="PRINTS" id="PR00364">
    <property type="entry name" value="DISEASERSIST"/>
</dbReference>
<dbReference type="SUPFAM" id="SSF47413">
    <property type="entry name" value="lambda repressor-like DNA-binding domains"/>
    <property type="match status" value="1"/>
</dbReference>
<dbReference type="Proteomes" id="UP001339911">
    <property type="component" value="Unassembled WGS sequence"/>
</dbReference>
<dbReference type="Pfam" id="PF00486">
    <property type="entry name" value="Trans_reg_C"/>
    <property type="match status" value="1"/>
</dbReference>
<dbReference type="PROSITE" id="PS51755">
    <property type="entry name" value="OMPR_PHOB"/>
    <property type="match status" value="1"/>
</dbReference>
<dbReference type="InterPro" id="IPR036388">
    <property type="entry name" value="WH-like_DNA-bd_sf"/>
</dbReference>
<comment type="similarity">
    <text evidence="1">Belongs to the AfsR/DnrI/RedD regulatory family.</text>
</comment>
<dbReference type="InterPro" id="IPR001387">
    <property type="entry name" value="Cro/C1-type_HTH"/>
</dbReference>
<evidence type="ECO:0000256" key="1">
    <source>
        <dbReference type="ARBA" id="ARBA00005820"/>
    </source>
</evidence>
<dbReference type="InterPro" id="IPR001867">
    <property type="entry name" value="OmpR/PhoB-type_DNA-bd"/>
</dbReference>
<feature type="region of interest" description="Disordered" evidence="6">
    <location>
        <begin position="711"/>
        <end position="731"/>
    </location>
</feature>
<accession>A0ABU7SMB0</accession>
<dbReference type="Gene3D" id="3.40.50.300">
    <property type="entry name" value="P-loop containing nucleotide triphosphate hydrolases"/>
    <property type="match status" value="1"/>
</dbReference>
<dbReference type="Gene3D" id="1.10.260.40">
    <property type="entry name" value="lambda repressor-like DNA-binding domains"/>
    <property type="match status" value="1"/>
</dbReference>
<dbReference type="InterPro" id="IPR027417">
    <property type="entry name" value="P-loop_NTPase"/>
</dbReference>
<dbReference type="Gene3D" id="1.25.40.10">
    <property type="entry name" value="Tetratricopeptide repeat domain"/>
    <property type="match status" value="1"/>
</dbReference>
<feature type="domain" description="OmpR/PhoB-type" evidence="8">
    <location>
        <begin position="88"/>
        <end position="193"/>
    </location>
</feature>
<organism evidence="9 10">
    <name type="scientific">Plantactinospora veratri</name>
    <dbReference type="NCBI Taxonomy" id="1436122"/>
    <lineage>
        <taxon>Bacteria</taxon>
        <taxon>Bacillati</taxon>
        <taxon>Actinomycetota</taxon>
        <taxon>Actinomycetes</taxon>
        <taxon>Micromonosporales</taxon>
        <taxon>Micromonosporaceae</taxon>
        <taxon>Plantactinospora</taxon>
    </lineage>
</organism>
<dbReference type="InterPro" id="IPR016032">
    <property type="entry name" value="Sig_transdc_resp-reg_C-effctor"/>
</dbReference>
<gene>
    <name evidence="9" type="ORF">V1634_28785</name>
</gene>
<dbReference type="Pfam" id="PF13560">
    <property type="entry name" value="HTH_31"/>
    <property type="match status" value="1"/>
</dbReference>
<keyword evidence="10" id="KW-1185">Reference proteome</keyword>
<evidence type="ECO:0000256" key="3">
    <source>
        <dbReference type="ARBA" id="ARBA00023125"/>
    </source>
</evidence>